<dbReference type="InterPro" id="IPR036680">
    <property type="entry name" value="SPOR-like_sf"/>
</dbReference>
<dbReference type="AlphaFoldDB" id="G2DHZ9"/>
<dbReference type="Pfam" id="PF08238">
    <property type="entry name" value="Sel1"/>
    <property type="match status" value="4"/>
</dbReference>
<dbReference type="InterPro" id="IPR011990">
    <property type="entry name" value="TPR-like_helical_dom_sf"/>
</dbReference>
<dbReference type="InterPro" id="IPR006597">
    <property type="entry name" value="Sel1-like"/>
</dbReference>
<keyword evidence="4" id="KW-1185">Reference proteome</keyword>
<accession>G2DHZ9</accession>
<dbReference type="GO" id="GO:0042834">
    <property type="term" value="F:peptidoglycan binding"/>
    <property type="evidence" value="ECO:0007669"/>
    <property type="project" value="InterPro"/>
</dbReference>
<dbReference type="Gene3D" id="1.25.40.10">
    <property type="entry name" value="Tetratricopeptide repeat domain"/>
    <property type="match status" value="1"/>
</dbReference>
<sequence>MTRFLEPPISHLILSRKTLGGRLLAHLDPVSYIPCQPSWQTLLTTAKQRLLSLTLAALLILMFALACPAQAAADLVARGASYIEEGHPEQALDLFSKAVKKNDPAGAFGLGVLYFQGIGVDKDPVKATNWFLFAAKQNYAPAQFNLGNAYLRGRGVPSDKGKAEYWWRQAALQGYQRAQFNLASLLLNERPDPPAKEEGIAWMRAVGLQGVQNAVDLLDELGEPLDYSDIAIDWSREPLRSEARLLTFPPNHYVIQLISARLFKSAVDFINEHDLGGKALLFRFQYKDSSTWIGVTMADYPSKKEALAVLETLDEKFKQGAWIRSVKAIQQAIKKARAEAP</sequence>
<feature type="transmembrane region" description="Helical" evidence="2">
    <location>
        <begin position="50"/>
        <end position="71"/>
    </location>
</feature>
<name>G2DHZ9_9GAMM</name>
<dbReference type="PROSITE" id="PS50005">
    <property type="entry name" value="TPR"/>
    <property type="match status" value="1"/>
</dbReference>
<dbReference type="PANTHER" id="PTHR43628">
    <property type="entry name" value="ACTIVATOR OF C KINASE PROTEIN 1-RELATED"/>
    <property type="match status" value="1"/>
</dbReference>
<feature type="repeat" description="TPR" evidence="1">
    <location>
        <begin position="72"/>
        <end position="105"/>
    </location>
</feature>
<keyword evidence="2" id="KW-1133">Transmembrane helix</keyword>
<dbReference type="SMART" id="SM00671">
    <property type="entry name" value="SEL1"/>
    <property type="match status" value="4"/>
</dbReference>
<dbReference type="InterPro" id="IPR019734">
    <property type="entry name" value="TPR_rpt"/>
</dbReference>
<dbReference type="PANTHER" id="PTHR43628:SF1">
    <property type="entry name" value="CHITIN SYNTHASE REGULATORY FACTOR 2-RELATED"/>
    <property type="match status" value="1"/>
</dbReference>
<evidence type="ECO:0000313" key="3">
    <source>
        <dbReference type="EMBL" id="EGV49756.1"/>
    </source>
</evidence>
<keyword evidence="1" id="KW-0802">TPR repeat</keyword>
<proteinExistence type="predicted"/>
<organism evidence="3 4">
    <name type="scientific">endosymbiont of Riftia pachyptila</name>
    <name type="common">vent Ph05</name>
    <dbReference type="NCBI Taxonomy" id="1048808"/>
    <lineage>
        <taxon>Bacteria</taxon>
        <taxon>Pseudomonadati</taxon>
        <taxon>Pseudomonadota</taxon>
        <taxon>Gammaproteobacteria</taxon>
        <taxon>sulfur-oxidizing symbionts</taxon>
    </lineage>
</organism>
<dbReference type="SUPFAM" id="SSF81901">
    <property type="entry name" value="HCP-like"/>
    <property type="match status" value="1"/>
</dbReference>
<gene>
    <name evidence="3" type="ORF">Rifp1Sym_go00040</name>
</gene>
<dbReference type="InterPro" id="IPR052945">
    <property type="entry name" value="Mitotic_Regulator"/>
</dbReference>
<dbReference type="Gene3D" id="3.30.70.1070">
    <property type="entry name" value="Sporulation related repeat"/>
    <property type="match status" value="1"/>
</dbReference>
<evidence type="ECO:0000256" key="2">
    <source>
        <dbReference type="SAM" id="Phobius"/>
    </source>
</evidence>
<evidence type="ECO:0000313" key="4">
    <source>
        <dbReference type="Proteomes" id="UP000004491"/>
    </source>
</evidence>
<reference evidence="3" key="1">
    <citation type="journal article" date="2011" name="ISME J.">
        <title>The endosymbionts of the deep-sea tubeworms Riftia pachyptila and Tevnia jerichonana share an identical physiology as revealed by proteogenomic analyses.</title>
        <authorList>
            <person name="Gardebrecht A."/>
            <person name="Markert S."/>
            <person name="Felbeck H."/>
            <person name="Thuermer A."/>
            <person name="Albrecht D."/>
            <person name="Wollherr A."/>
            <person name="Kabisch J."/>
            <person name="Lehmann R."/>
            <person name="Daniel R."/>
            <person name="Liesegang H."/>
            <person name="Hecker M."/>
            <person name="Sievert S.M."/>
            <person name="Schweder T."/>
        </authorList>
    </citation>
    <scope>NUCLEOTIDE SEQUENCE [LARGE SCALE GENOMIC DNA]</scope>
</reference>
<dbReference type="Proteomes" id="UP000004491">
    <property type="component" value="Unassembled WGS sequence"/>
</dbReference>
<comment type="caution">
    <text evidence="3">The sequence shown here is derived from an EMBL/GenBank/DDBJ whole genome shotgun (WGS) entry which is preliminary data.</text>
</comment>
<protein>
    <submittedName>
        <fullName evidence="3">Putative TPR repeat protein</fullName>
    </submittedName>
</protein>
<dbReference type="EMBL" id="AFOC01000172">
    <property type="protein sequence ID" value="EGV49756.1"/>
    <property type="molecule type" value="Genomic_DNA"/>
</dbReference>
<keyword evidence="2" id="KW-0472">Membrane</keyword>
<keyword evidence="2" id="KW-0812">Transmembrane</keyword>
<evidence type="ECO:0000256" key="1">
    <source>
        <dbReference type="PROSITE-ProRule" id="PRU00339"/>
    </source>
</evidence>